<dbReference type="PANTHER" id="PTHR21237">
    <property type="entry name" value="GRPE PROTEIN"/>
    <property type="match status" value="1"/>
</dbReference>
<evidence type="ECO:0000256" key="1">
    <source>
        <dbReference type="ARBA" id="ARBA00023186"/>
    </source>
</evidence>
<dbReference type="GO" id="GO:0051087">
    <property type="term" value="F:protein-folding chaperone binding"/>
    <property type="evidence" value="ECO:0007669"/>
    <property type="project" value="InterPro"/>
</dbReference>
<comment type="function">
    <text evidence="2">Participates actively in the response to hyperosmotic and heat shock by preventing the aggregation of stress-denatured proteins, in association with DnaK and GrpE. It is the nucleotide exchange factor for DnaK and may function as a thermosensor. Unfolded proteins bind initially to DnaJ; upon interaction with the DnaJ-bound protein, DnaK hydrolyzes its bound ATP, resulting in the formation of a stable complex. GrpE releases ADP from DnaK; ATP binding to DnaK triggers the release of the substrate protein, thus completing the reaction cycle. Several rounds of ATP-dependent interactions between DnaJ, DnaK and GrpE are required for fully efficient folding.</text>
</comment>
<dbReference type="GO" id="GO:0000774">
    <property type="term" value="F:adenyl-nucleotide exchange factor activity"/>
    <property type="evidence" value="ECO:0007669"/>
    <property type="project" value="InterPro"/>
</dbReference>
<sequence>MDENLKEELVERFRDYLETGYEPEPAQEPVDMYALFTELSGLKNEVRIESRQVRTALDEFRQAFMAMDGANQDLRDMMQRLGRQKEERKTGETQSVPVHGLMDLYDRIRSAMEQAPPEPGFFERLSGDGRQRRWIQAQVQGQEMLAERVLALLKQCGVDVLPVGETFTPATMHAVGFSTDHSLPDGHVLREVRKGFMQGDRLLRPAEVIVNKHRER</sequence>
<evidence type="ECO:0000313" key="3">
    <source>
        <dbReference type="EMBL" id="BCO09759.1"/>
    </source>
</evidence>
<dbReference type="Gene3D" id="2.30.22.10">
    <property type="entry name" value="Head domain of nucleotide exchange factor GrpE"/>
    <property type="match status" value="1"/>
</dbReference>
<gene>
    <name evidence="3" type="ORF">GF1_21350</name>
</gene>
<accession>A0A915U218</accession>
<organism evidence="3 4">
    <name type="scientific">Desulfolithobacter dissulfuricans</name>
    <dbReference type="NCBI Taxonomy" id="2795293"/>
    <lineage>
        <taxon>Bacteria</taxon>
        <taxon>Pseudomonadati</taxon>
        <taxon>Thermodesulfobacteriota</taxon>
        <taxon>Desulfobulbia</taxon>
        <taxon>Desulfobulbales</taxon>
        <taxon>Desulfobulbaceae</taxon>
        <taxon>Desulfolithobacter</taxon>
    </lineage>
</organism>
<dbReference type="GO" id="GO:0051082">
    <property type="term" value="F:unfolded protein binding"/>
    <property type="evidence" value="ECO:0007669"/>
    <property type="project" value="TreeGrafter"/>
</dbReference>
<dbReference type="PROSITE" id="PS01071">
    <property type="entry name" value="GRPE"/>
    <property type="match status" value="1"/>
</dbReference>
<evidence type="ECO:0000256" key="2">
    <source>
        <dbReference type="RuleBase" id="RU000639"/>
    </source>
</evidence>
<reference evidence="3" key="1">
    <citation type="submission" date="2020-12" db="EMBL/GenBank/DDBJ databases">
        <title>Desulfobium dissulfuricans gen. nov., sp. nov., a novel mesophilic, sulfate-reducing bacterium isolated from a deep-sea hydrothermal vent.</title>
        <authorList>
            <person name="Hashimoto Y."/>
            <person name="Tame A."/>
            <person name="Sawayama S."/>
            <person name="Miyazaki J."/>
            <person name="Takai K."/>
            <person name="Nakagawa S."/>
        </authorList>
    </citation>
    <scope>NUCLEOTIDE SEQUENCE</scope>
    <source>
        <strain evidence="3">GF1</strain>
    </source>
</reference>
<dbReference type="InterPro" id="IPR000740">
    <property type="entry name" value="GrpE"/>
</dbReference>
<dbReference type="Pfam" id="PF01025">
    <property type="entry name" value="GrpE"/>
    <property type="match status" value="1"/>
</dbReference>
<dbReference type="KEGG" id="ddu:GF1_21350"/>
<dbReference type="InterPro" id="IPR009012">
    <property type="entry name" value="GrpE_head"/>
</dbReference>
<dbReference type="SUPFAM" id="SSF51064">
    <property type="entry name" value="Head domain of nucleotide exchange factor GrpE"/>
    <property type="match status" value="1"/>
</dbReference>
<keyword evidence="1 2" id="KW-0143">Chaperone</keyword>
<dbReference type="EMBL" id="AP024233">
    <property type="protein sequence ID" value="BCO09759.1"/>
    <property type="molecule type" value="Genomic_DNA"/>
</dbReference>
<dbReference type="PANTHER" id="PTHR21237:SF23">
    <property type="entry name" value="GRPE PROTEIN HOMOLOG, MITOCHONDRIAL"/>
    <property type="match status" value="1"/>
</dbReference>
<dbReference type="GO" id="GO:0042803">
    <property type="term" value="F:protein homodimerization activity"/>
    <property type="evidence" value="ECO:0007669"/>
    <property type="project" value="InterPro"/>
</dbReference>
<dbReference type="AlphaFoldDB" id="A0A915U218"/>
<proteinExistence type="predicted"/>
<protein>
    <recommendedName>
        <fullName evidence="2">Protein GrpE</fullName>
    </recommendedName>
</protein>
<dbReference type="RefSeq" id="WP_267926509.1">
    <property type="nucleotide sequence ID" value="NZ_AP024233.1"/>
</dbReference>
<keyword evidence="4" id="KW-1185">Reference proteome</keyword>
<dbReference type="Proteomes" id="UP001063350">
    <property type="component" value="Chromosome"/>
</dbReference>
<evidence type="ECO:0000313" key="4">
    <source>
        <dbReference type="Proteomes" id="UP001063350"/>
    </source>
</evidence>
<name>A0A915U218_9BACT</name>
<dbReference type="GO" id="GO:0006457">
    <property type="term" value="P:protein folding"/>
    <property type="evidence" value="ECO:0007669"/>
    <property type="project" value="InterPro"/>
</dbReference>
<keyword evidence="2" id="KW-0346">Stress response</keyword>